<evidence type="ECO:0000313" key="1">
    <source>
        <dbReference type="EMBL" id="KKK95178.1"/>
    </source>
</evidence>
<name>A0A0F8ZMV8_9ZZZZ</name>
<protein>
    <submittedName>
        <fullName evidence="1">Uncharacterized protein</fullName>
    </submittedName>
</protein>
<organism evidence="1">
    <name type="scientific">marine sediment metagenome</name>
    <dbReference type="NCBI Taxonomy" id="412755"/>
    <lineage>
        <taxon>unclassified sequences</taxon>
        <taxon>metagenomes</taxon>
        <taxon>ecological metagenomes</taxon>
    </lineage>
</organism>
<comment type="caution">
    <text evidence="1">The sequence shown here is derived from an EMBL/GenBank/DDBJ whole genome shotgun (WGS) entry which is preliminary data.</text>
</comment>
<gene>
    <name evidence="1" type="ORF">LCGC14_2675420</name>
</gene>
<feature type="non-terminal residue" evidence="1">
    <location>
        <position position="1"/>
    </location>
</feature>
<sequence length="443" mass="43651">INSLGNNVLIGTTTDAGFKLDVNGTARTGALTAGALDLSGQIDLNNNNIIAGGTAAFTTVTAALSGNASTATLLQNSRTINGVAFNGGSNITVTAAAGTLTGTTLKSTVVTSSLTTVGTIATGVWQGTSIGTTWTDAKVTSIVAGTLIDVSAATGDVTVNVDLSELTTSVTNGDGDFFVVVDAANAQSKLTKANINLSGMNNDSGWTSNTGTVTSVSGTSSRISSTGGATPVIDIDAAYVGQTSITTLGTIATGVWSGTAILWAKVNKSGSVLADIANVTITTIATGEILKWSGSAWINNTLAEASISAVGHAHAAGDITSGILSVTRGGTGLADPTAGKILLGAGASAMTQLDFGAAGGYVRSTGAAWARSGLLAADLTGTVASARLSGVYSSITGLGTQAQALDMGAQNITNVGTYSGGAISTTGTFTLSSTQPVLDFNET</sequence>
<dbReference type="EMBL" id="LAZR01047024">
    <property type="protein sequence ID" value="KKK95178.1"/>
    <property type="molecule type" value="Genomic_DNA"/>
</dbReference>
<accession>A0A0F8ZMV8</accession>
<feature type="non-terminal residue" evidence="1">
    <location>
        <position position="443"/>
    </location>
</feature>
<proteinExistence type="predicted"/>
<dbReference type="AlphaFoldDB" id="A0A0F8ZMV8"/>
<reference evidence="1" key="1">
    <citation type="journal article" date="2015" name="Nature">
        <title>Complex archaea that bridge the gap between prokaryotes and eukaryotes.</title>
        <authorList>
            <person name="Spang A."/>
            <person name="Saw J.H."/>
            <person name="Jorgensen S.L."/>
            <person name="Zaremba-Niedzwiedzka K."/>
            <person name="Martijn J."/>
            <person name="Lind A.E."/>
            <person name="van Eijk R."/>
            <person name="Schleper C."/>
            <person name="Guy L."/>
            <person name="Ettema T.J."/>
        </authorList>
    </citation>
    <scope>NUCLEOTIDE SEQUENCE</scope>
</reference>